<evidence type="ECO:0000313" key="1">
    <source>
        <dbReference type="EMBL" id="JAH27228.1"/>
    </source>
</evidence>
<dbReference type="AlphaFoldDB" id="A0A0E9RFX0"/>
<name>A0A0E9RFX0_ANGAN</name>
<sequence length="36" mass="4263">MHNERKPILYFVFCSFPLCPKMYQTVKSNPVGYIPN</sequence>
<reference evidence="1" key="2">
    <citation type="journal article" date="2015" name="Fish Shellfish Immunol.">
        <title>Early steps in the European eel (Anguilla anguilla)-Vibrio vulnificus interaction in the gills: Role of the RtxA13 toxin.</title>
        <authorList>
            <person name="Callol A."/>
            <person name="Pajuelo D."/>
            <person name="Ebbesson L."/>
            <person name="Teles M."/>
            <person name="MacKenzie S."/>
            <person name="Amaro C."/>
        </authorList>
    </citation>
    <scope>NUCLEOTIDE SEQUENCE</scope>
</reference>
<organism evidence="1">
    <name type="scientific">Anguilla anguilla</name>
    <name type="common">European freshwater eel</name>
    <name type="synonym">Muraena anguilla</name>
    <dbReference type="NCBI Taxonomy" id="7936"/>
    <lineage>
        <taxon>Eukaryota</taxon>
        <taxon>Metazoa</taxon>
        <taxon>Chordata</taxon>
        <taxon>Craniata</taxon>
        <taxon>Vertebrata</taxon>
        <taxon>Euteleostomi</taxon>
        <taxon>Actinopterygii</taxon>
        <taxon>Neopterygii</taxon>
        <taxon>Teleostei</taxon>
        <taxon>Anguilliformes</taxon>
        <taxon>Anguillidae</taxon>
        <taxon>Anguilla</taxon>
    </lineage>
</organism>
<dbReference type="EMBL" id="GBXM01081349">
    <property type="protein sequence ID" value="JAH27228.1"/>
    <property type="molecule type" value="Transcribed_RNA"/>
</dbReference>
<reference evidence="1" key="1">
    <citation type="submission" date="2014-11" db="EMBL/GenBank/DDBJ databases">
        <authorList>
            <person name="Amaro Gonzalez C."/>
        </authorList>
    </citation>
    <scope>NUCLEOTIDE SEQUENCE</scope>
</reference>
<protein>
    <submittedName>
        <fullName evidence="1">Uncharacterized protein</fullName>
    </submittedName>
</protein>
<accession>A0A0E9RFX0</accession>
<proteinExistence type="predicted"/>